<accession>A0A200PZQ2</accession>
<reference evidence="9 10" key="1">
    <citation type="journal article" date="2017" name="Mol. Plant">
        <title>The Genome of Medicinal Plant Macleaya cordata Provides New Insights into Benzylisoquinoline Alkaloids Metabolism.</title>
        <authorList>
            <person name="Liu X."/>
            <person name="Liu Y."/>
            <person name="Huang P."/>
            <person name="Ma Y."/>
            <person name="Qing Z."/>
            <person name="Tang Q."/>
            <person name="Cao H."/>
            <person name="Cheng P."/>
            <person name="Zheng Y."/>
            <person name="Yuan Z."/>
            <person name="Zhou Y."/>
            <person name="Liu J."/>
            <person name="Tang Z."/>
            <person name="Zhuo Y."/>
            <person name="Zhang Y."/>
            <person name="Yu L."/>
            <person name="Huang J."/>
            <person name="Yang P."/>
            <person name="Peng Q."/>
            <person name="Zhang J."/>
            <person name="Jiang W."/>
            <person name="Zhang Z."/>
            <person name="Lin K."/>
            <person name="Ro D.K."/>
            <person name="Chen X."/>
            <person name="Xiong X."/>
            <person name="Shang Y."/>
            <person name="Huang S."/>
            <person name="Zeng J."/>
        </authorList>
    </citation>
    <scope>NUCLEOTIDE SEQUENCE [LARGE SCALE GENOMIC DNA]</scope>
    <source>
        <strain evidence="10">cv. BLH2017</strain>
        <tissue evidence="9">Root</tissue>
    </source>
</reference>
<dbReference type="STRING" id="56857.A0A200PZQ2"/>
<name>A0A200PZQ2_MACCD</name>
<dbReference type="PROSITE" id="PS00503">
    <property type="entry name" value="PECTINESTERASE_2"/>
    <property type="match status" value="1"/>
</dbReference>
<evidence type="ECO:0000256" key="1">
    <source>
        <dbReference type="ARBA" id="ARBA00005184"/>
    </source>
</evidence>
<dbReference type="Gene3D" id="1.20.140.40">
    <property type="entry name" value="Invertase/pectin methylesterase inhibitor family protein"/>
    <property type="match status" value="1"/>
</dbReference>
<dbReference type="EC" id="3.1.1.11" evidence="7"/>
<evidence type="ECO:0000256" key="4">
    <source>
        <dbReference type="ARBA" id="ARBA00022801"/>
    </source>
</evidence>
<dbReference type="GO" id="GO:0042545">
    <property type="term" value="P:cell wall modification"/>
    <property type="evidence" value="ECO:0007669"/>
    <property type="project" value="UniProtKB-UniRule"/>
</dbReference>
<dbReference type="InterPro" id="IPR012334">
    <property type="entry name" value="Pectin_lyas_fold"/>
</dbReference>
<dbReference type="InterPro" id="IPR033131">
    <property type="entry name" value="Pectinesterase_Asp_AS"/>
</dbReference>
<keyword evidence="5 7" id="KW-0063">Aspartyl esterase</keyword>
<dbReference type="UniPathway" id="UPA00545">
    <property type="reaction ID" value="UER00823"/>
</dbReference>
<dbReference type="Proteomes" id="UP000195402">
    <property type="component" value="Unassembled WGS sequence"/>
</dbReference>
<dbReference type="Gene3D" id="2.160.20.10">
    <property type="entry name" value="Single-stranded right-handed beta-helix, Pectin lyase-like"/>
    <property type="match status" value="1"/>
</dbReference>
<dbReference type="OrthoDB" id="2019149at2759"/>
<feature type="active site" evidence="6">
    <location>
        <position position="399"/>
    </location>
</feature>
<protein>
    <recommendedName>
        <fullName evidence="7">Pectinesterase</fullName>
        <ecNumber evidence="7">3.1.1.11</ecNumber>
    </recommendedName>
</protein>
<keyword evidence="4 7" id="KW-0378">Hydrolase</keyword>
<dbReference type="Pfam" id="PF04043">
    <property type="entry name" value="PMEI"/>
    <property type="match status" value="1"/>
</dbReference>
<dbReference type="CDD" id="cd15798">
    <property type="entry name" value="PMEI-like_3"/>
    <property type="match status" value="1"/>
</dbReference>
<dbReference type="Pfam" id="PF01095">
    <property type="entry name" value="Pectinesterase"/>
    <property type="match status" value="1"/>
</dbReference>
<comment type="caution">
    <text evidence="9">The sequence shown here is derived from an EMBL/GenBank/DDBJ whole genome shotgun (WGS) entry which is preliminary data.</text>
</comment>
<dbReference type="AlphaFoldDB" id="A0A200PZQ2"/>
<evidence type="ECO:0000256" key="3">
    <source>
        <dbReference type="ARBA" id="ARBA00007786"/>
    </source>
</evidence>
<dbReference type="SUPFAM" id="SSF101148">
    <property type="entry name" value="Plant invertase/pectin methylesterase inhibitor"/>
    <property type="match status" value="1"/>
</dbReference>
<evidence type="ECO:0000313" key="9">
    <source>
        <dbReference type="EMBL" id="OVA03700.1"/>
    </source>
</evidence>
<dbReference type="InterPro" id="IPR035513">
    <property type="entry name" value="Invertase/methylesterase_inhib"/>
</dbReference>
<dbReference type="InParanoid" id="A0A200PZQ2"/>
<evidence type="ECO:0000256" key="6">
    <source>
        <dbReference type="PROSITE-ProRule" id="PRU10040"/>
    </source>
</evidence>
<dbReference type="FunFam" id="2.160.20.10:FF:000001">
    <property type="entry name" value="Pectinesterase"/>
    <property type="match status" value="1"/>
</dbReference>
<proteinExistence type="inferred from homology"/>
<dbReference type="GO" id="GO:0030599">
    <property type="term" value="F:pectinesterase activity"/>
    <property type="evidence" value="ECO:0007669"/>
    <property type="project" value="UniProtKB-UniRule"/>
</dbReference>
<evidence type="ECO:0000256" key="2">
    <source>
        <dbReference type="ARBA" id="ARBA00006027"/>
    </source>
</evidence>
<evidence type="ECO:0000256" key="5">
    <source>
        <dbReference type="ARBA" id="ARBA00023085"/>
    </source>
</evidence>
<dbReference type="InterPro" id="IPR000070">
    <property type="entry name" value="Pectinesterase_cat"/>
</dbReference>
<comment type="catalytic activity">
    <reaction evidence="7">
        <text>[(1-&gt;4)-alpha-D-galacturonosyl methyl ester](n) + n H2O = [(1-&gt;4)-alpha-D-galacturonosyl](n) + n methanol + n H(+)</text>
        <dbReference type="Rhea" id="RHEA:22380"/>
        <dbReference type="Rhea" id="RHEA-COMP:14570"/>
        <dbReference type="Rhea" id="RHEA-COMP:14573"/>
        <dbReference type="ChEBI" id="CHEBI:15377"/>
        <dbReference type="ChEBI" id="CHEBI:15378"/>
        <dbReference type="ChEBI" id="CHEBI:17790"/>
        <dbReference type="ChEBI" id="CHEBI:140522"/>
        <dbReference type="ChEBI" id="CHEBI:140523"/>
        <dbReference type="EC" id="3.1.1.11"/>
    </reaction>
</comment>
<dbReference type="GO" id="GO:0004857">
    <property type="term" value="F:enzyme inhibitor activity"/>
    <property type="evidence" value="ECO:0007669"/>
    <property type="project" value="InterPro"/>
</dbReference>
<sequence length="560" mass="61353">MGMSIIKSWVAFITTLLVWALVIGSSPIFSWGLAADGHDINQEETRAHADQLEKENVQRKLCSLTRYPNLCTKTLLGLGHINNDHDDIVSALVQKTRDETSNQIGILSNTSYQLDQSLLLEGQHNAPAILGYCCELMNMSLKRLSQSILALKKSPTKHKRDIQTWLSAVLTFQMTCKDSINSALSGSLGRQYSNKMNYLSRLASNSLALVNAIHGEPKNATSRRLTTEQQVFPAEWVSRKDRKLLQTSSTVIQANAVVAKDGSGDFETISDAIEAASGGRFVIYVKSGMYKEKIHTNKDGITLIGDGKYSTIIYNDASAAGGSSMPGSATFAITGDRFIARDIGFQNTAGPKGDQALALNVASDRSVFYRCSIAGYQDTLYALALRQFYRECDIYGTIDFIFGNALAVFQNCDLVLRRPQSGGFNVILANGREDPSQDTGFSIQKCRIVAGSDLASVKHSVESYLGRPWKKYSRSVIMQSTIDDVIKPRGWIEWSGNFALNTLYFAEYLNSGPGSGTASRVKWPGYHEIGPKEAVKFTVGEFIGGTEWLPSTGVTFVAGL</sequence>
<comment type="similarity">
    <text evidence="2">In the N-terminal section; belongs to the PMEI family.</text>
</comment>
<gene>
    <name evidence="9" type="ORF">BVC80_1431g10</name>
</gene>
<evidence type="ECO:0000256" key="7">
    <source>
        <dbReference type="RuleBase" id="RU000589"/>
    </source>
</evidence>
<comment type="pathway">
    <text evidence="1 7">Glycan metabolism; pectin degradation; 2-dehydro-3-deoxy-D-gluconate from pectin: step 1/5.</text>
</comment>
<feature type="domain" description="Pectinesterase inhibitor" evidence="8">
    <location>
        <begin position="52"/>
        <end position="209"/>
    </location>
</feature>
<dbReference type="OMA" id="WIEWPGA"/>
<dbReference type="FunCoup" id="A0A200PZQ2">
    <property type="interactions" value="36"/>
</dbReference>
<dbReference type="GO" id="GO:0045490">
    <property type="term" value="P:pectin catabolic process"/>
    <property type="evidence" value="ECO:0007669"/>
    <property type="project" value="UniProtKB-UniRule"/>
</dbReference>
<dbReference type="NCBIfam" id="TIGR01614">
    <property type="entry name" value="PME_inhib"/>
    <property type="match status" value="1"/>
</dbReference>
<organism evidence="9 10">
    <name type="scientific">Macleaya cordata</name>
    <name type="common">Five-seeded plume-poppy</name>
    <name type="synonym">Bocconia cordata</name>
    <dbReference type="NCBI Taxonomy" id="56857"/>
    <lineage>
        <taxon>Eukaryota</taxon>
        <taxon>Viridiplantae</taxon>
        <taxon>Streptophyta</taxon>
        <taxon>Embryophyta</taxon>
        <taxon>Tracheophyta</taxon>
        <taxon>Spermatophyta</taxon>
        <taxon>Magnoliopsida</taxon>
        <taxon>Ranunculales</taxon>
        <taxon>Papaveraceae</taxon>
        <taxon>Papaveroideae</taxon>
        <taxon>Macleaya</taxon>
    </lineage>
</organism>
<keyword evidence="10" id="KW-1185">Reference proteome</keyword>
<dbReference type="InterPro" id="IPR006501">
    <property type="entry name" value="Pectinesterase_inhib_dom"/>
</dbReference>
<dbReference type="SUPFAM" id="SSF51126">
    <property type="entry name" value="Pectin lyase-like"/>
    <property type="match status" value="1"/>
</dbReference>
<dbReference type="EMBL" id="MVGT01003557">
    <property type="protein sequence ID" value="OVA03700.1"/>
    <property type="molecule type" value="Genomic_DNA"/>
</dbReference>
<dbReference type="SMART" id="SM00856">
    <property type="entry name" value="PMEI"/>
    <property type="match status" value="1"/>
</dbReference>
<evidence type="ECO:0000313" key="10">
    <source>
        <dbReference type="Proteomes" id="UP000195402"/>
    </source>
</evidence>
<evidence type="ECO:0000259" key="8">
    <source>
        <dbReference type="SMART" id="SM00856"/>
    </source>
</evidence>
<dbReference type="PANTHER" id="PTHR31707">
    <property type="entry name" value="PECTINESTERASE"/>
    <property type="match status" value="1"/>
</dbReference>
<dbReference type="InterPro" id="IPR011050">
    <property type="entry name" value="Pectin_lyase_fold/virulence"/>
</dbReference>
<comment type="similarity">
    <text evidence="3">In the C-terminal section; belongs to the pectinesterase family.</text>
</comment>